<feature type="transmembrane region" description="Helical" evidence="1">
    <location>
        <begin position="474"/>
        <end position="497"/>
    </location>
</feature>
<feature type="transmembrane region" description="Helical" evidence="1">
    <location>
        <begin position="51"/>
        <end position="73"/>
    </location>
</feature>
<feature type="transmembrane region" description="Helical" evidence="1">
    <location>
        <begin position="394"/>
        <end position="418"/>
    </location>
</feature>
<organism evidence="2 3">
    <name type="scientific">Candidatus Azambacteria bacterium RIFCSPHIGHO2_01_FULL_40_24</name>
    <dbReference type="NCBI Taxonomy" id="1797301"/>
    <lineage>
        <taxon>Bacteria</taxon>
        <taxon>Candidatus Azamiibacteriota</taxon>
    </lineage>
</organism>
<evidence type="ECO:0000313" key="2">
    <source>
        <dbReference type="EMBL" id="OGD25405.1"/>
    </source>
</evidence>
<sequence length="519" mass="60985">MENKYYLKIGRASELMEPKDRHFYRFFEIFPGLISWLTFFLIILFSWLLPFYISIFIIAFDIYWFFKTVFLSLHMRSSFNKMKVNLRKDWLDELTNIKPVSREFGDIDWQNIYHLIILPMYQEPLEVVKNSFLSLLKINYPLEKLIVVLATEERGGANAAFTAAEIRREFGGRFFKFLITEHPANIAGEIAGKGSNDCWAIKEAKNKIIDEFKIPYECIVVSVFDVDTAVHPEFFGCLAYNYLTCGKPLRSSFQPIPIFTNNIWQAPAFARVFAFSTTFWQMIQQSRPERLITFSSQSIGFKPLSEIGFWQPNVVSEDSRIFWQCLLYYDGDWQTVPLFFPVYMDANVADSFWRTLKNQYKQIERWAYGVENNPYFQFGLLKNKKIPKNKKWRLSFIMIESTHSLATNSLIIFLLGWLPTVIGRGRFDETLLSYNLPYITRLIMTLAMVGLIFTAIIATNLLPPRPPHYGRFKYIWMILQWFLFPVNMILFGSIPALDAQTRLMFGKYLGFWNTPKSRS</sequence>
<dbReference type="Proteomes" id="UP000176431">
    <property type="component" value="Unassembled WGS sequence"/>
</dbReference>
<name>A0A1F5B473_9BACT</name>
<dbReference type="Gene3D" id="3.90.550.10">
    <property type="entry name" value="Spore Coat Polysaccharide Biosynthesis Protein SpsA, Chain A"/>
    <property type="match status" value="1"/>
</dbReference>
<evidence type="ECO:0000313" key="3">
    <source>
        <dbReference type="Proteomes" id="UP000176431"/>
    </source>
</evidence>
<dbReference type="PANTHER" id="PTHR36851">
    <property type="entry name" value="UNNAMED PRODUCT"/>
    <property type="match status" value="1"/>
</dbReference>
<feature type="transmembrane region" description="Helical" evidence="1">
    <location>
        <begin position="438"/>
        <end position="462"/>
    </location>
</feature>
<keyword evidence="1" id="KW-0472">Membrane</keyword>
<comment type="caution">
    <text evidence="2">The sequence shown here is derived from an EMBL/GenBank/DDBJ whole genome shotgun (WGS) entry which is preliminary data.</text>
</comment>
<protein>
    <recommendedName>
        <fullName evidence="4">Glycosyltransferase 2-like domain-containing protein</fullName>
    </recommendedName>
</protein>
<keyword evidence="1" id="KW-0812">Transmembrane</keyword>
<reference evidence="2 3" key="1">
    <citation type="journal article" date="2016" name="Nat. Commun.">
        <title>Thousands of microbial genomes shed light on interconnected biogeochemical processes in an aquifer system.</title>
        <authorList>
            <person name="Anantharaman K."/>
            <person name="Brown C.T."/>
            <person name="Hug L.A."/>
            <person name="Sharon I."/>
            <person name="Castelle C.J."/>
            <person name="Probst A.J."/>
            <person name="Thomas B.C."/>
            <person name="Singh A."/>
            <person name="Wilkins M.J."/>
            <person name="Karaoz U."/>
            <person name="Brodie E.L."/>
            <person name="Williams K.H."/>
            <person name="Hubbard S.S."/>
            <person name="Banfield J.F."/>
        </authorList>
    </citation>
    <scope>NUCLEOTIDE SEQUENCE [LARGE SCALE GENOMIC DNA]</scope>
</reference>
<dbReference type="EMBL" id="MEYK01000013">
    <property type="protein sequence ID" value="OGD25405.1"/>
    <property type="molecule type" value="Genomic_DNA"/>
</dbReference>
<dbReference type="InterPro" id="IPR029044">
    <property type="entry name" value="Nucleotide-diphossugar_trans"/>
</dbReference>
<gene>
    <name evidence="2" type="ORF">A2819_01930</name>
</gene>
<dbReference type="PANTHER" id="PTHR36851:SF1">
    <property type="entry name" value="GLYCO_TRANS_2-LIKE DOMAIN-CONTAINING PROTEIN"/>
    <property type="match status" value="1"/>
</dbReference>
<feature type="transmembrane region" description="Helical" evidence="1">
    <location>
        <begin position="26"/>
        <end position="45"/>
    </location>
</feature>
<evidence type="ECO:0000256" key="1">
    <source>
        <dbReference type="SAM" id="Phobius"/>
    </source>
</evidence>
<proteinExistence type="predicted"/>
<evidence type="ECO:0008006" key="4">
    <source>
        <dbReference type="Google" id="ProtNLM"/>
    </source>
</evidence>
<dbReference type="AlphaFoldDB" id="A0A1F5B473"/>
<keyword evidence="1" id="KW-1133">Transmembrane helix</keyword>
<accession>A0A1F5B473</accession>